<comment type="caution">
    <text evidence="1">The sequence shown here is derived from an EMBL/GenBank/DDBJ whole genome shotgun (WGS) entry which is preliminary data.</text>
</comment>
<dbReference type="AlphaFoldDB" id="A0A7D9LJD0"/>
<name>A0A7D9LJD0_PARCT</name>
<reference evidence="1" key="1">
    <citation type="submission" date="2020-04" db="EMBL/GenBank/DDBJ databases">
        <authorList>
            <person name="Alioto T."/>
            <person name="Alioto T."/>
            <person name="Gomez Garrido J."/>
        </authorList>
    </citation>
    <scope>NUCLEOTIDE SEQUENCE</scope>
    <source>
        <strain evidence="1">A484AB</strain>
    </source>
</reference>
<gene>
    <name evidence="1" type="ORF">PACLA_8A016877</name>
</gene>
<sequence>MSLEREEDVECLVKDSERQESIKEHRHELGLKHPITLDTYDLCEYCHRKKVSDFNFQCLKTFFVTLKLTLSRRTRSKFSYTNSKTLSASANVMPCTTNDLLTYCHKQVETLLSLLIKNLLTNFAEVKVKSY</sequence>
<dbReference type="Proteomes" id="UP001152795">
    <property type="component" value="Unassembled WGS sequence"/>
</dbReference>
<evidence type="ECO:0000313" key="1">
    <source>
        <dbReference type="EMBL" id="CAB4033972.1"/>
    </source>
</evidence>
<proteinExistence type="predicted"/>
<accession>A0A7D9LJD0</accession>
<protein>
    <submittedName>
        <fullName evidence="1">Uncharacterized protein</fullName>
    </submittedName>
</protein>
<keyword evidence="2" id="KW-1185">Reference proteome</keyword>
<dbReference type="EMBL" id="CACRXK020019708">
    <property type="protein sequence ID" value="CAB4033972.1"/>
    <property type="molecule type" value="Genomic_DNA"/>
</dbReference>
<organism evidence="1 2">
    <name type="scientific">Paramuricea clavata</name>
    <name type="common">Red gorgonian</name>
    <name type="synonym">Violescent sea-whip</name>
    <dbReference type="NCBI Taxonomy" id="317549"/>
    <lineage>
        <taxon>Eukaryota</taxon>
        <taxon>Metazoa</taxon>
        <taxon>Cnidaria</taxon>
        <taxon>Anthozoa</taxon>
        <taxon>Octocorallia</taxon>
        <taxon>Malacalcyonacea</taxon>
        <taxon>Plexauridae</taxon>
        <taxon>Paramuricea</taxon>
    </lineage>
</organism>
<evidence type="ECO:0000313" key="2">
    <source>
        <dbReference type="Proteomes" id="UP001152795"/>
    </source>
</evidence>